<dbReference type="AlphaFoldDB" id="A0A409YJQ6"/>
<dbReference type="Proteomes" id="UP000284706">
    <property type="component" value="Unassembled WGS sequence"/>
</dbReference>
<evidence type="ECO:0000313" key="1">
    <source>
        <dbReference type="EMBL" id="PPR03240.1"/>
    </source>
</evidence>
<accession>A0A409YJQ6</accession>
<evidence type="ECO:0000313" key="2">
    <source>
        <dbReference type="Proteomes" id="UP000284706"/>
    </source>
</evidence>
<name>A0A409YJQ6_9AGAR</name>
<protein>
    <submittedName>
        <fullName evidence="1">Uncharacterized protein</fullName>
    </submittedName>
</protein>
<gene>
    <name evidence="1" type="ORF">CVT26_008034</name>
</gene>
<proteinExistence type="predicted"/>
<reference evidence="1 2" key="1">
    <citation type="journal article" date="2018" name="Evol. Lett.">
        <title>Horizontal gene cluster transfer increased hallucinogenic mushroom diversity.</title>
        <authorList>
            <person name="Reynolds H.T."/>
            <person name="Vijayakumar V."/>
            <person name="Gluck-Thaler E."/>
            <person name="Korotkin H.B."/>
            <person name="Matheny P.B."/>
            <person name="Slot J.C."/>
        </authorList>
    </citation>
    <scope>NUCLEOTIDE SEQUENCE [LARGE SCALE GENOMIC DNA]</scope>
    <source>
        <strain evidence="1 2">SRW20</strain>
    </source>
</reference>
<dbReference type="InParanoid" id="A0A409YJQ6"/>
<organism evidence="1 2">
    <name type="scientific">Gymnopilus dilepis</name>
    <dbReference type="NCBI Taxonomy" id="231916"/>
    <lineage>
        <taxon>Eukaryota</taxon>
        <taxon>Fungi</taxon>
        <taxon>Dikarya</taxon>
        <taxon>Basidiomycota</taxon>
        <taxon>Agaricomycotina</taxon>
        <taxon>Agaricomycetes</taxon>
        <taxon>Agaricomycetidae</taxon>
        <taxon>Agaricales</taxon>
        <taxon>Agaricineae</taxon>
        <taxon>Hymenogastraceae</taxon>
        <taxon>Gymnopilus</taxon>
    </lineage>
</organism>
<keyword evidence="2" id="KW-1185">Reference proteome</keyword>
<comment type="caution">
    <text evidence="1">The sequence shown here is derived from an EMBL/GenBank/DDBJ whole genome shotgun (WGS) entry which is preliminary data.</text>
</comment>
<dbReference type="EMBL" id="NHYE01000763">
    <property type="protein sequence ID" value="PPR03240.1"/>
    <property type="molecule type" value="Genomic_DNA"/>
</dbReference>
<sequence length="314" mass="34829">MAKPTHDCPPTLPEWLPTLMLLLEELQNFVETCPSETWEKEATRLVKALINLYQTYPRGLRRHTVVISHLRLLHEFRHIDTDPKVTRLRLKIALPKLLSLIATAPPSFGPMSPKETPGTEGNTFRDPLTDDTSHVIAAVVDGPPLPGASTLQRNEPVVPCAIDIDFKNPDAPPIFINTDGSKSKAVAFMPTDNYLALMKSLKSGTPSVRHSALTKSTSLEPTLVDLGDSSNVRRSTRKPKISPRVQLQPMKADSHLPGRPYAQPCHQCYTNNLLCMSCVGPRVRKCVSCHQRRVRCSKAKSKQNQPDDLSGTPQ</sequence>